<dbReference type="RefSeq" id="WP_377058304.1">
    <property type="nucleotide sequence ID" value="NZ_JBHLUU010000090.1"/>
</dbReference>
<keyword evidence="5" id="KW-1185">Reference proteome</keyword>
<evidence type="ECO:0000259" key="3">
    <source>
        <dbReference type="Pfam" id="PF13529"/>
    </source>
</evidence>
<name>A0ABV6KS06_9BACI</name>
<evidence type="ECO:0000313" key="4">
    <source>
        <dbReference type="EMBL" id="MFC0476106.1"/>
    </source>
</evidence>
<dbReference type="PIRSF" id="PIRSF032442">
    <property type="entry name" value="UCP032442"/>
    <property type="match status" value="1"/>
</dbReference>
<evidence type="ECO:0000313" key="5">
    <source>
        <dbReference type="Proteomes" id="UP001589738"/>
    </source>
</evidence>
<evidence type="ECO:0000256" key="1">
    <source>
        <dbReference type="SAM" id="MobiDB-lite"/>
    </source>
</evidence>
<dbReference type="InterPro" id="IPR039563">
    <property type="entry name" value="Peptidase_C39_single_dom"/>
</dbReference>
<gene>
    <name evidence="4" type="ORF">ACFFHF_12765</name>
</gene>
<evidence type="ECO:0000256" key="2">
    <source>
        <dbReference type="SAM" id="SignalP"/>
    </source>
</evidence>
<feature type="signal peptide" evidence="2">
    <location>
        <begin position="1"/>
        <end position="16"/>
    </location>
</feature>
<dbReference type="InterPro" id="IPR039564">
    <property type="entry name" value="Peptidase_C39-like"/>
</dbReference>
<dbReference type="Proteomes" id="UP001589738">
    <property type="component" value="Unassembled WGS sequence"/>
</dbReference>
<feature type="chain" id="PRO_5046083957" evidence="2">
    <location>
        <begin position="17"/>
        <end position="261"/>
    </location>
</feature>
<sequence length="261" mass="28947">MSFKIPALILSTTLFAATMFLTNDELAESTTNKETTAAAVQTTSNTSFTEETASTGTIVAEEVVEEDQEITEILLDVPLLNQMDSPKLYNGCEVTSLAMILQYNGLDITKNQLAEEVVRTPLQYNSGEYSNPNIGFVGNMEDGPGLGVYHGPIYDLATNYSDQVIDLTNQPFDDLLKQVAQGHPVWIITTSTFSPVDEFETWETPQGEVTITYKMHSVVITGYDNESIYINNPYGEKNQQLDRETFILAWEQMGSQAIVVL</sequence>
<dbReference type="PANTHER" id="PTHR37806:SF1">
    <property type="entry name" value="PEPTIDASE C39-LIKE DOMAIN-CONTAINING PROTEIN"/>
    <property type="match status" value="1"/>
</dbReference>
<dbReference type="InterPro" id="IPR016997">
    <property type="entry name" value="UCP032442"/>
</dbReference>
<dbReference type="Gene3D" id="3.90.70.10">
    <property type="entry name" value="Cysteine proteinases"/>
    <property type="match status" value="1"/>
</dbReference>
<dbReference type="Pfam" id="PF13529">
    <property type="entry name" value="Peptidase_C39_2"/>
    <property type="match status" value="1"/>
</dbReference>
<comment type="caution">
    <text evidence="4">The sequence shown here is derived from an EMBL/GenBank/DDBJ whole genome shotgun (WGS) entry which is preliminary data.</text>
</comment>
<keyword evidence="2" id="KW-0732">Signal</keyword>
<proteinExistence type="predicted"/>
<feature type="region of interest" description="Disordered" evidence="1">
    <location>
        <begin position="31"/>
        <end position="54"/>
    </location>
</feature>
<dbReference type="EMBL" id="JBHLUU010000090">
    <property type="protein sequence ID" value="MFC0476106.1"/>
    <property type="molecule type" value="Genomic_DNA"/>
</dbReference>
<organism evidence="4 5">
    <name type="scientific">Robertmurraya beringensis</name>
    <dbReference type="NCBI Taxonomy" id="641660"/>
    <lineage>
        <taxon>Bacteria</taxon>
        <taxon>Bacillati</taxon>
        <taxon>Bacillota</taxon>
        <taxon>Bacilli</taxon>
        <taxon>Bacillales</taxon>
        <taxon>Bacillaceae</taxon>
        <taxon>Robertmurraya</taxon>
    </lineage>
</organism>
<reference evidence="4 5" key="1">
    <citation type="submission" date="2024-09" db="EMBL/GenBank/DDBJ databases">
        <authorList>
            <person name="Sun Q."/>
            <person name="Mori K."/>
        </authorList>
    </citation>
    <scope>NUCLEOTIDE SEQUENCE [LARGE SCALE GENOMIC DNA]</scope>
    <source>
        <strain evidence="4 5">CGMCC 1.9126</strain>
    </source>
</reference>
<protein>
    <submittedName>
        <fullName evidence="4">C39 family peptidase</fullName>
    </submittedName>
</protein>
<dbReference type="CDD" id="cd02549">
    <property type="entry name" value="Peptidase_C39A"/>
    <property type="match status" value="1"/>
</dbReference>
<accession>A0ABV6KS06</accession>
<dbReference type="PANTHER" id="PTHR37806">
    <property type="entry name" value="LMO0724 PROTEIN"/>
    <property type="match status" value="1"/>
</dbReference>
<feature type="domain" description="Peptidase C39-like" evidence="3">
    <location>
        <begin position="75"/>
        <end position="234"/>
    </location>
</feature>